<name>A0AC58SAL6_TOBAC</name>
<evidence type="ECO:0000313" key="1">
    <source>
        <dbReference type="Proteomes" id="UP000790787"/>
    </source>
</evidence>
<proteinExistence type="predicted"/>
<gene>
    <name evidence="2" type="primary">LOC142166574</name>
</gene>
<accession>A0AC58SAL6</accession>
<reference evidence="2" key="2">
    <citation type="submission" date="2025-08" db="UniProtKB">
        <authorList>
            <consortium name="RefSeq"/>
        </authorList>
    </citation>
    <scope>IDENTIFICATION</scope>
    <source>
        <tissue evidence="2">Leaf</tissue>
    </source>
</reference>
<keyword evidence="1" id="KW-1185">Reference proteome</keyword>
<protein>
    <submittedName>
        <fullName evidence="2">Uncharacterized protein LOC142166574</fullName>
    </submittedName>
</protein>
<dbReference type="Proteomes" id="UP000790787">
    <property type="component" value="Chromosome 2"/>
</dbReference>
<evidence type="ECO:0000313" key="2">
    <source>
        <dbReference type="RefSeq" id="XP_075082041.1"/>
    </source>
</evidence>
<dbReference type="RefSeq" id="XP_075082041.1">
    <property type="nucleotide sequence ID" value="XM_075225940.1"/>
</dbReference>
<reference evidence="1" key="1">
    <citation type="journal article" date="2014" name="Nat. Commun.">
        <title>The tobacco genome sequence and its comparison with those of tomato and potato.</title>
        <authorList>
            <person name="Sierro N."/>
            <person name="Battey J.N."/>
            <person name="Ouadi S."/>
            <person name="Bakaher N."/>
            <person name="Bovet L."/>
            <person name="Willig A."/>
            <person name="Goepfert S."/>
            <person name="Peitsch M.C."/>
            <person name="Ivanov N.V."/>
        </authorList>
    </citation>
    <scope>NUCLEOTIDE SEQUENCE [LARGE SCALE GENOMIC DNA]</scope>
</reference>
<sequence>MTTEKHAKCQILLSEFDIVYITQKAIKGQALADHLAENPVDGDYEPLTMYFPDEEELCKKFTKIEFKHVPRIQNEFDDALATLSFMIQHHGKNYIDPIEVEIKDQHAYCFHEDEEPDGKPWHHDIKRFFTAREYLDNDTNGQKRALKRLANHFFLNGKVLYRRTPDLGLLRCVDTAEATRLLEEIHAEMCVSHPNLGERDRRSTELPWSSKTA</sequence>
<organism evidence="1 2">
    <name type="scientific">Nicotiana tabacum</name>
    <name type="common">Common tobacco</name>
    <dbReference type="NCBI Taxonomy" id="4097"/>
    <lineage>
        <taxon>Eukaryota</taxon>
        <taxon>Viridiplantae</taxon>
        <taxon>Streptophyta</taxon>
        <taxon>Embryophyta</taxon>
        <taxon>Tracheophyta</taxon>
        <taxon>Spermatophyta</taxon>
        <taxon>Magnoliopsida</taxon>
        <taxon>eudicotyledons</taxon>
        <taxon>Gunneridae</taxon>
        <taxon>Pentapetalae</taxon>
        <taxon>asterids</taxon>
        <taxon>lamiids</taxon>
        <taxon>Solanales</taxon>
        <taxon>Solanaceae</taxon>
        <taxon>Nicotianoideae</taxon>
        <taxon>Nicotianeae</taxon>
        <taxon>Nicotiana</taxon>
    </lineage>
</organism>